<dbReference type="STRING" id="225164.V4BGV6"/>
<dbReference type="CTD" id="20244185"/>
<keyword evidence="3" id="KW-1185">Reference proteome</keyword>
<reference evidence="2 3" key="1">
    <citation type="journal article" date="2013" name="Nature">
        <title>Insights into bilaterian evolution from three spiralian genomes.</title>
        <authorList>
            <person name="Simakov O."/>
            <person name="Marletaz F."/>
            <person name="Cho S.J."/>
            <person name="Edsinger-Gonzales E."/>
            <person name="Havlak P."/>
            <person name="Hellsten U."/>
            <person name="Kuo D.H."/>
            <person name="Larsson T."/>
            <person name="Lv J."/>
            <person name="Arendt D."/>
            <person name="Savage R."/>
            <person name="Osoegawa K."/>
            <person name="de Jong P."/>
            <person name="Grimwood J."/>
            <person name="Chapman J.A."/>
            <person name="Shapiro H."/>
            <person name="Aerts A."/>
            <person name="Otillar R.P."/>
            <person name="Terry A.Y."/>
            <person name="Boore J.L."/>
            <person name="Grigoriev I.V."/>
            <person name="Lindberg D.R."/>
            <person name="Seaver E.C."/>
            <person name="Weisblat D.A."/>
            <person name="Putnam N.H."/>
            <person name="Rokhsar D.S."/>
        </authorList>
    </citation>
    <scope>NUCLEOTIDE SEQUENCE [LARGE SCALE GENOMIC DNA]</scope>
</reference>
<dbReference type="EMBL" id="KB199650">
    <property type="protein sequence ID" value="ESP05147.1"/>
    <property type="molecule type" value="Genomic_DNA"/>
</dbReference>
<dbReference type="Pfam" id="PF14647">
    <property type="entry name" value="FAM91_N"/>
    <property type="match status" value="1"/>
</dbReference>
<protein>
    <recommendedName>
        <fullName evidence="1">FAM91 N-terminal domain-containing protein</fullName>
    </recommendedName>
</protein>
<dbReference type="KEGG" id="lgi:LOTGIDRAFT_177099"/>
<dbReference type="AlphaFoldDB" id="V4BGV6"/>
<sequence>MNSDVEKHIKQNHQWQILPANVKQSLGNSAKEYDKAIVNFSVKNQLRFKGNLIRHLLKDERKYYEDVVTYSREHLMLYPYHLADVIVKGLRLTPFAYYVNMMQDIMTQEKSYDSLPNFTAADCLRLLGIGRNQYIDLMNQCRSSKVRLFDLRNGFFRHNILNKAYLD</sequence>
<evidence type="ECO:0000313" key="3">
    <source>
        <dbReference type="Proteomes" id="UP000030746"/>
    </source>
</evidence>
<dbReference type="Proteomes" id="UP000030746">
    <property type="component" value="Unassembled WGS sequence"/>
</dbReference>
<proteinExistence type="predicted"/>
<dbReference type="PANTHER" id="PTHR28441">
    <property type="entry name" value="PROTEIN FAM91A1"/>
    <property type="match status" value="1"/>
</dbReference>
<gene>
    <name evidence="2" type="ORF">LOTGIDRAFT_177099</name>
</gene>
<dbReference type="OMA" id="WHRSIVE"/>
<feature type="domain" description="FAM91 N-terminal" evidence="1">
    <location>
        <begin position="8"/>
        <end position="148"/>
    </location>
</feature>
<evidence type="ECO:0000259" key="1">
    <source>
        <dbReference type="Pfam" id="PF14647"/>
    </source>
</evidence>
<dbReference type="RefSeq" id="XP_009043692.1">
    <property type="nucleotide sequence ID" value="XM_009045444.1"/>
</dbReference>
<dbReference type="InterPro" id="IPR028091">
    <property type="entry name" value="FAM91_N_dom"/>
</dbReference>
<dbReference type="InterPro" id="IPR039199">
    <property type="entry name" value="FAM91"/>
</dbReference>
<dbReference type="GeneID" id="20244185"/>
<dbReference type="HOGENOM" id="CLU_1596361_0_0_1"/>
<name>V4BGV6_LOTGI</name>
<dbReference type="PANTHER" id="PTHR28441:SF2">
    <property type="entry name" value="PROTEIN FAM91A1"/>
    <property type="match status" value="1"/>
</dbReference>
<evidence type="ECO:0000313" key="2">
    <source>
        <dbReference type="EMBL" id="ESP05147.1"/>
    </source>
</evidence>
<accession>V4BGV6</accession>
<dbReference type="OrthoDB" id="6134974at2759"/>
<organism evidence="2 3">
    <name type="scientific">Lottia gigantea</name>
    <name type="common">Giant owl limpet</name>
    <dbReference type="NCBI Taxonomy" id="225164"/>
    <lineage>
        <taxon>Eukaryota</taxon>
        <taxon>Metazoa</taxon>
        <taxon>Spiralia</taxon>
        <taxon>Lophotrochozoa</taxon>
        <taxon>Mollusca</taxon>
        <taxon>Gastropoda</taxon>
        <taxon>Patellogastropoda</taxon>
        <taxon>Lottioidea</taxon>
        <taxon>Lottiidae</taxon>
        <taxon>Lottia</taxon>
    </lineage>
</organism>